<evidence type="ECO:0000259" key="3">
    <source>
        <dbReference type="Pfam" id="PF07833"/>
    </source>
</evidence>
<gene>
    <name evidence="4" type="ORF">QNH46_22875</name>
</gene>
<evidence type="ECO:0000313" key="5">
    <source>
        <dbReference type="Proteomes" id="UP001177943"/>
    </source>
</evidence>
<dbReference type="InterPro" id="IPR012854">
    <property type="entry name" value="Cu_amine_oxidase-like_N"/>
</dbReference>
<feature type="compositionally biased region" description="Polar residues" evidence="1">
    <location>
        <begin position="115"/>
        <end position="127"/>
    </location>
</feature>
<dbReference type="InterPro" id="IPR036582">
    <property type="entry name" value="Mao_N_sf"/>
</dbReference>
<sequence length="759" mass="82347">MKLKSISLAAALLVLQAALAVPAAMAQAPVYGSVVQEENLPGHQVHTLTNAVAAGTTDSNGVPAQSPADATVPGNTESGNAEAGNTSEGSTKPQAPEAPASEQPAGDSASDHSTPDTSVPGSPSDTAADNPAAPPSGGGQLILYMNSTRMEQDGQEYTSSQPMTVKDGVSYVSIRSLVDRVGYQIAYDAKTKETIIKYGDDELRFKTDSKTYRVNGKTMTMKGASYQDNNVFMVPLTSITQALNISYKVEGKKVIMQLSTKPVASFTVLNDKIIAGETTVLYQTKSSSPKGVPIVDERWEGRQDIFASAGTYTVSYSVQDANGEWSDPYVRTIVVANPNVPPVAQFKTDKDQYKMGEPITITDLSYDEDGEIVDRQWMNNYPAFFTPGPVIIQLIVTDNDGASSKIEHTINITTETLYTKDEFSKLFTPIGSNFTINGGEALGYERLTYTYSTEPYTLFKDNGPEPVYSEGMLYRDTISGLTRFMTHHVNKTEEKGKVYIIAKNINEVPANLEVITSGMAGPDIYAEITGTKSVARYFENYKNDSKKQTITLAPGESKIIFDDMIKLALKPQETISFLGDLYSDSPIEYTSVFVKDGQDPLEVVDTLPVLDPIQSVMRGTFTDSTRIFEHYETIGGGKNYRLSLTDNSADPFQIGTDTVLGVSSVNAGNYGVIYKIKLRVAPRTLITFNPRGGLYMGAALINGNLVSFSHTGKDNVSSQTSVLHRTGDSEEIVEIWTTPSAGSNLPFSILFMPLPEIKH</sequence>
<organism evidence="4 5">
    <name type="scientific">Paenibacillus woosongensis</name>
    <dbReference type="NCBI Taxonomy" id="307580"/>
    <lineage>
        <taxon>Bacteria</taxon>
        <taxon>Bacillati</taxon>
        <taxon>Bacillota</taxon>
        <taxon>Bacilli</taxon>
        <taxon>Bacillales</taxon>
        <taxon>Paenibacillaceae</taxon>
        <taxon>Paenibacillus</taxon>
    </lineage>
</organism>
<dbReference type="KEGG" id="pwn:QNH46_22875"/>
<feature type="chain" id="PRO_5041736747" evidence="2">
    <location>
        <begin position="27"/>
        <end position="759"/>
    </location>
</feature>
<dbReference type="Gene3D" id="3.30.457.10">
    <property type="entry name" value="Copper amine oxidase-like, N-terminal domain"/>
    <property type="match status" value="1"/>
</dbReference>
<evidence type="ECO:0000256" key="2">
    <source>
        <dbReference type="SAM" id="SignalP"/>
    </source>
</evidence>
<feature type="compositionally biased region" description="Low complexity" evidence="1">
    <location>
        <begin position="93"/>
        <end position="105"/>
    </location>
</feature>
<feature type="region of interest" description="Disordered" evidence="1">
    <location>
        <begin position="55"/>
        <end position="141"/>
    </location>
</feature>
<dbReference type="Pfam" id="PF07833">
    <property type="entry name" value="Cu_amine_oxidN1"/>
    <property type="match status" value="1"/>
</dbReference>
<protein>
    <submittedName>
        <fullName evidence="4">Stalk domain-containing protein</fullName>
    </submittedName>
</protein>
<feature type="signal peptide" evidence="2">
    <location>
        <begin position="1"/>
        <end position="26"/>
    </location>
</feature>
<accession>A0AA95IB83</accession>
<evidence type="ECO:0000256" key="1">
    <source>
        <dbReference type="SAM" id="MobiDB-lite"/>
    </source>
</evidence>
<evidence type="ECO:0000313" key="4">
    <source>
        <dbReference type="EMBL" id="WHX48858.1"/>
    </source>
</evidence>
<dbReference type="InterPro" id="IPR013783">
    <property type="entry name" value="Ig-like_fold"/>
</dbReference>
<dbReference type="RefSeq" id="WP_283926160.1">
    <property type="nucleotide sequence ID" value="NZ_CP126084.1"/>
</dbReference>
<feature type="compositionally biased region" description="Polar residues" evidence="1">
    <location>
        <begin position="73"/>
        <end position="92"/>
    </location>
</feature>
<dbReference type="AlphaFoldDB" id="A0AA95IB83"/>
<dbReference type="InterPro" id="IPR035986">
    <property type="entry name" value="PKD_dom_sf"/>
</dbReference>
<dbReference type="SUPFAM" id="SSF49299">
    <property type="entry name" value="PKD domain"/>
    <property type="match status" value="2"/>
</dbReference>
<reference evidence="4" key="1">
    <citation type="submission" date="2023-05" db="EMBL/GenBank/DDBJ databases">
        <title>Comparative genomics of Bacillaceae isolates and their secondary metabolite potential.</title>
        <authorList>
            <person name="Song L."/>
            <person name="Nielsen L.J."/>
            <person name="Mohite O."/>
            <person name="Xu X."/>
            <person name="Weber T."/>
            <person name="Kovacs A.T."/>
        </authorList>
    </citation>
    <scope>NUCLEOTIDE SEQUENCE</scope>
    <source>
        <strain evidence="4">B2_4</strain>
    </source>
</reference>
<keyword evidence="2" id="KW-0732">Signal</keyword>
<name>A0AA95IB83_9BACL</name>
<dbReference type="EMBL" id="CP126084">
    <property type="protein sequence ID" value="WHX48858.1"/>
    <property type="molecule type" value="Genomic_DNA"/>
</dbReference>
<feature type="domain" description="Copper amine oxidase-like N-terminal" evidence="3">
    <location>
        <begin position="153"/>
        <end position="253"/>
    </location>
</feature>
<dbReference type="Proteomes" id="UP001177943">
    <property type="component" value="Chromosome"/>
</dbReference>
<proteinExistence type="predicted"/>
<dbReference type="SUPFAM" id="SSF55383">
    <property type="entry name" value="Copper amine oxidase, domain N"/>
    <property type="match status" value="1"/>
</dbReference>
<dbReference type="Gene3D" id="2.60.40.10">
    <property type="entry name" value="Immunoglobulins"/>
    <property type="match status" value="1"/>
</dbReference>